<accession>A0A6G1I214</accession>
<evidence type="ECO:0000259" key="2">
    <source>
        <dbReference type="Pfam" id="PF19343"/>
    </source>
</evidence>
<reference evidence="3" key="1">
    <citation type="journal article" date="2020" name="Stud. Mycol.">
        <title>101 Dothideomycetes genomes: a test case for predicting lifestyles and emergence of pathogens.</title>
        <authorList>
            <person name="Haridas S."/>
            <person name="Albert R."/>
            <person name="Binder M."/>
            <person name="Bloem J."/>
            <person name="Labutti K."/>
            <person name="Salamov A."/>
            <person name="Andreopoulos B."/>
            <person name="Baker S."/>
            <person name="Barry K."/>
            <person name="Bills G."/>
            <person name="Bluhm B."/>
            <person name="Cannon C."/>
            <person name="Castanera R."/>
            <person name="Culley D."/>
            <person name="Daum C."/>
            <person name="Ezra D."/>
            <person name="Gonzalez J."/>
            <person name="Henrissat B."/>
            <person name="Kuo A."/>
            <person name="Liang C."/>
            <person name="Lipzen A."/>
            <person name="Lutzoni F."/>
            <person name="Magnuson J."/>
            <person name="Mondo S."/>
            <person name="Nolan M."/>
            <person name="Ohm R."/>
            <person name="Pangilinan J."/>
            <person name="Park H.-J."/>
            <person name="Ramirez L."/>
            <person name="Alfaro M."/>
            <person name="Sun H."/>
            <person name="Tritt A."/>
            <person name="Yoshinaga Y."/>
            <person name="Zwiers L.-H."/>
            <person name="Turgeon B."/>
            <person name="Goodwin S."/>
            <person name="Spatafora J."/>
            <person name="Crous P."/>
            <person name="Grigoriev I."/>
        </authorList>
    </citation>
    <scope>NUCLEOTIDE SEQUENCE</scope>
    <source>
        <strain evidence="3">CBS 262.69</strain>
    </source>
</reference>
<dbReference type="Proteomes" id="UP000799640">
    <property type="component" value="Unassembled WGS sequence"/>
</dbReference>
<feature type="compositionally biased region" description="Basic and acidic residues" evidence="1">
    <location>
        <begin position="201"/>
        <end position="219"/>
    </location>
</feature>
<dbReference type="Pfam" id="PF19343">
    <property type="entry name" value="HAM1_N"/>
    <property type="match status" value="2"/>
</dbReference>
<dbReference type="OrthoDB" id="5407957at2759"/>
<evidence type="ECO:0000313" key="3">
    <source>
        <dbReference type="EMBL" id="KAF2402320.1"/>
    </source>
</evidence>
<proteinExistence type="predicted"/>
<dbReference type="GO" id="GO:0008289">
    <property type="term" value="F:lipid binding"/>
    <property type="evidence" value="ECO:0007669"/>
    <property type="project" value="InterPro"/>
</dbReference>
<feature type="region of interest" description="Disordered" evidence="1">
    <location>
        <begin position="194"/>
        <end position="219"/>
    </location>
</feature>
<feature type="domain" description="HAM1-like N-terminal" evidence="2">
    <location>
        <begin position="231"/>
        <end position="576"/>
    </location>
</feature>
<dbReference type="PANTHER" id="PTHR31138">
    <property type="entry name" value="CHROMOSOME 19, WHOLE GENOME SHOTGUN SEQUENCE"/>
    <property type="match status" value="1"/>
</dbReference>
<organism evidence="3 4">
    <name type="scientific">Trichodelitschia bisporula</name>
    <dbReference type="NCBI Taxonomy" id="703511"/>
    <lineage>
        <taxon>Eukaryota</taxon>
        <taxon>Fungi</taxon>
        <taxon>Dikarya</taxon>
        <taxon>Ascomycota</taxon>
        <taxon>Pezizomycotina</taxon>
        <taxon>Dothideomycetes</taxon>
        <taxon>Dothideomycetes incertae sedis</taxon>
        <taxon>Phaeotrichales</taxon>
        <taxon>Phaeotrichaceae</taxon>
        <taxon>Trichodelitschia</taxon>
    </lineage>
</organism>
<dbReference type="InterPro" id="IPR045967">
    <property type="entry name" value="HAM1-like_N"/>
</dbReference>
<sequence length="741" mass="83669">MASCCFPFNKLFGGQDDERQPLLPQYNDDTSLQHRVHEKLHTYQMIRALGKGYMPSTEQMILNIRTLLAADVLNPTNPDLSESGRLLTKRVRQLLVQLIELLQNKNSADQIQDFIWFASKSRLSFDVEDIARRASKAKARADTAAAYRSLQTVGSLLLTNSDFRLFLSDLTVVARSVFKDTAFALSGVAEEVGKQLEPSEDEQHAIHDPDRTRPSGDDLGREVAEVSAPVSNGAAQVLTETQQSLADKLTGDDGAALRHRLKQAVLNLRKRRDYSDSVSTLSLLIRRYARLYSHAAKDTLDAAQDDVHENEEARRALRNFYALISSFGDQEQWKELERLLDKVMDHQEIDPEFDSLVNDIGGFLEKLLTDPDFLEHADQKFQDLREKSLRVGTDSSLRKDADDFLSQCQKTFQSVLDDKDVAGLIKVSMQVVEILSPVGNYVNGDLFMDAINVFGPLLIQAVQHVPIPRLEVSTPELDLLLENLIIEPGKTVNNTSFFPFRIRVETYNDLEIYKARFRTASRVSSLVTLKIDGLSMRAEEFGFWLRAHSGLLRLADQGIASFELDERGVDIHLDVEVGKDRLEKILTLKAVRVHIHKLSYKLRKSKFSFFGWLLRPLVRPIVRKVMERQLATAIADAIHAGNRELVYARERLRATRVADPQDMMTFIKAVTARLAPEDDPELYTRVGVEQPGKGVFRGVYAPGSVVKLWNEEAAQAAERVADNDQGGWRNAVFDVHTRMLT</sequence>
<dbReference type="InterPro" id="IPR017943">
    <property type="entry name" value="Bactericidal_perm-incr_a/b_dom"/>
</dbReference>
<gene>
    <name evidence="3" type="ORF">EJ06DRAFT_333210</name>
</gene>
<evidence type="ECO:0000313" key="4">
    <source>
        <dbReference type="Proteomes" id="UP000799640"/>
    </source>
</evidence>
<protein>
    <recommendedName>
        <fullName evidence="2">HAM1-like N-terminal domain-containing protein</fullName>
    </recommendedName>
</protein>
<dbReference type="EMBL" id="ML996691">
    <property type="protein sequence ID" value="KAF2402320.1"/>
    <property type="molecule type" value="Genomic_DNA"/>
</dbReference>
<dbReference type="PANTHER" id="PTHR31138:SF4">
    <property type="entry name" value="DUF5923 DOMAIN-CONTAINING PROTEIN"/>
    <property type="match status" value="1"/>
</dbReference>
<dbReference type="Gene3D" id="3.15.10.10">
    <property type="entry name" value="Bactericidal permeability-increasing protein, domain 1"/>
    <property type="match status" value="1"/>
</dbReference>
<name>A0A6G1I214_9PEZI</name>
<keyword evidence="4" id="KW-1185">Reference proteome</keyword>
<feature type="domain" description="HAM1-like N-terminal" evidence="2">
    <location>
        <begin position="29"/>
        <end position="209"/>
    </location>
</feature>
<evidence type="ECO:0000256" key="1">
    <source>
        <dbReference type="SAM" id="MobiDB-lite"/>
    </source>
</evidence>
<dbReference type="SUPFAM" id="SSF55394">
    <property type="entry name" value="Bactericidal permeability-increasing protein, BPI"/>
    <property type="match status" value="1"/>
</dbReference>
<dbReference type="AlphaFoldDB" id="A0A6G1I214"/>